<protein>
    <submittedName>
        <fullName evidence="4">Efflux RND transporter periplasmic adaptor subunit</fullName>
    </submittedName>
</protein>
<keyword evidence="2" id="KW-0732">Signal</keyword>
<gene>
    <name evidence="4" type="ORF">FEF65_10565</name>
</gene>
<dbReference type="Gene3D" id="1.10.287.470">
    <property type="entry name" value="Helix hairpin bin"/>
    <property type="match status" value="1"/>
</dbReference>
<dbReference type="RefSeq" id="WP_138239786.1">
    <property type="nucleotide sequence ID" value="NZ_VBRY01000010.1"/>
</dbReference>
<dbReference type="Pfam" id="PF25967">
    <property type="entry name" value="RND-MFP_C"/>
    <property type="match status" value="1"/>
</dbReference>
<dbReference type="EMBL" id="VBRY01000010">
    <property type="protein sequence ID" value="TLS66255.1"/>
    <property type="molecule type" value="Genomic_DNA"/>
</dbReference>
<dbReference type="Gene3D" id="2.40.420.20">
    <property type="match status" value="1"/>
</dbReference>
<feature type="signal peptide" evidence="2">
    <location>
        <begin position="1"/>
        <end position="22"/>
    </location>
</feature>
<dbReference type="Gene3D" id="2.40.30.170">
    <property type="match status" value="1"/>
</dbReference>
<dbReference type="GO" id="GO:1990281">
    <property type="term" value="C:efflux pump complex"/>
    <property type="evidence" value="ECO:0007669"/>
    <property type="project" value="TreeGrafter"/>
</dbReference>
<dbReference type="InterPro" id="IPR006143">
    <property type="entry name" value="RND_pump_MFP"/>
</dbReference>
<dbReference type="AlphaFoldDB" id="A0A5R9GMC8"/>
<evidence type="ECO:0000256" key="2">
    <source>
        <dbReference type="SAM" id="SignalP"/>
    </source>
</evidence>
<dbReference type="GO" id="GO:0015562">
    <property type="term" value="F:efflux transmembrane transporter activity"/>
    <property type="evidence" value="ECO:0007669"/>
    <property type="project" value="TreeGrafter"/>
</dbReference>
<organism evidence="4 5">
    <name type="scientific">Mariprofundus erugo</name>
    <dbReference type="NCBI Taxonomy" id="2528639"/>
    <lineage>
        <taxon>Bacteria</taxon>
        <taxon>Pseudomonadati</taxon>
        <taxon>Pseudomonadota</taxon>
        <taxon>Candidatius Mariprofundia</taxon>
        <taxon>Mariprofundales</taxon>
        <taxon>Mariprofundaceae</taxon>
        <taxon>Mariprofundus</taxon>
    </lineage>
</organism>
<keyword evidence="5" id="KW-1185">Reference proteome</keyword>
<evidence type="ECO:0000259" key="3">
    <source>
        <dbReference type="Pfam" id="PF25967"/>
    </source>
</evidence>
<evidence type="ECO:0000313" key="4">
    <source>
        <dbReference type="EMBL" id="TLS66255.1"/>
    </source>
</evidence>
<feature type="domain" description="Multidrug resistance protein MdtA-like C-terminal permuted SH3" evidence="3">
    <location>
        <begin position="280"/>
        <end position="338"/>
    </location>
</feature>
<reference evidence="4 5" key="1">
    <citation type="journal article" date="2019" name="Appl. Environ. Microbiol.">
        <title>Environmental Evidence and Genomic Insight of Iron-oxidizing Bacteria Preference Towards More Corrosion Resistant Stainless Steel at Higher Salinities.</title>
        <authorList>
            <person name="Garrison C.E."/>
            <person name="Price K.A."/>
            <person name="Field E.K."/>
        </authorList>
    </citation>
    <scope>NUCLEOTIDE SEQUENCE [LARGE SCALE GENOMIC DNA]</scope>
    <source>
        <strain evidence="4 5">P3</strain>
    </source>
</reference>
<evidence type="ECO:0000256" key="1">
    <source>
        <dbReference type="ARBA" id="ARBA00009477"/>
    </source>
</evidence>
<proteinExistence type="inferred from homology"/>
<comment type="similarity">
    <text evidence="1">Belongs to the membrane fusion protein (MFP) (TC 8.A.1) family.</text>
</comment>
<dbReference type="InterPro" id="IPR058627">
    <property type="entry name" value="MdtA-like_C"/>
</dbReference>
<dbReference type="SUPFAM" id="SSF111369">
    <property type="entry name" value="HlyD-like secretion proteins"/>
    <property type="match status" value="1"/>
</dbReference>
<dbReference type="Proteomes" id="UP000306585">
    <property type="component" value="Unassembled WGS sequence"/>
</dbReference>
<dbReference type="Gene3D" id="2.40.50.100">
    <property type="match status" value="1"/>
</dbReference>
<dbReference type="PANTHER" id="PTHR30469">
    <property type="entry name" value="MULTIDRUG RESISTANCE PROTEIN MDTA"/>
    <property type="match status" value="1"/>
</dbReference>
<dbReference type="PANTHER" id="PTHR30469:SF11">
    <property type="entry name" value="BLL4320 PROTEIN"/>
    <property type="match status" value="1"/>
</dbReference>
<dbReference type="NCBIfam" id="TIGR01730">
    <property type="entry name" value="RND_mfp"/>
    <property type="match status" value="1"/>
</dbReference>
<comment type="caution">
    <text evidence="4">The sequence shown here is derived from an EMBL/GenBank/DDBJ whole genome shotgun (WGS) entry which is preliminary data.</text>
</comment>
<sequence length="354" mass="37378">MKQTRMLIWLMAVMLFAAPAMAEEEQAAPEEAVTHQVRAVTVTRQDVKESLHAYGKVSFDDGWLQNISLAYAGQLLSLPVVAGEAVAKDQMLAEMAADPAAAATYQQADSAVHFAAAEVARVRRLLADQLATRSQLAAAEKVLADSQSQLQQLKQQGLGHGMMEIKAPFDAIVAAVPVQAGQRLAAGTTLMQLGNPDRLKVLLGVEAEDLHQVAVGSDVVIHPSMDASVSVHATVSKVLHAVNPQTRLADVLVRLSGEQTMPFIPGMAVSAEISAGSFHDALLIPRQALVYDADSHASVMVIREGKAVKVAVEVALEKEQDAVVRGALEAGDQIATIGVAEIEDGDAVEVVAAP</sequence>
<feature type="chain" id="PRO_5024416029" evidence="2">
    <location>
        <begin position="23"/>
        <end position="354"/>
    </location>
</feature>
<accession>A0A5R9GMC8</accession>
<evidence type="ECO:0000313" key="5">
    <source>
        <dbReference type="Proteomes" id="UP000306585"/>
    </source>
</evidence>
<name>A0A5R9GMC8_9PROT</name>